<dbReference type="AlphaFoldDB" id="A0A3M8TJR9"/>
<dbReference type="Proteomes" id="UP000278162">
    <property type="component" value="Unassembled WGS sequence"/>
</dbReference>
<dbReference type="RefSeq" id="WP_060546208.1">
    <property type="nucleotide sequence ID" value="NZ_BKWG01000033.1"/>
</dbReference>
<dbReference type="GO" id="GO:0016887">
    <property type="term" value="F:ATP hydrolysis activity"/>
    <property type="evidence" value="ECO:0007669"/>
    <property type="project" value="TreeGrafter"/>
</dbReference>
<dbReference type="PANTHER" id="PTHR30258">
    <property type="entry name" value="TYPE II SECRETION SYSTEM PROTEIN GSPE-RELATED"/>
    <property type="match status" value="1"/>
</dbReference>
<dbReference type="Gene3D" id="3.40.50.300">
    <property type="entry name" value="P-loop containing nucleotide triphosphate hydrolases"/>
    <property type="match status" value="1"/>
</dbReference>
<proteinExistence type="inferred from homology"/>
<dbReference type="InterPro" id="IPR027417">
    <property type="entry name" value="P-loop_NTPase"/>
</dbReference>
<keyword evidence="3" id="KW-0067">ATP-binding</keyword>
<comment type="caution">
    <text evidence="5">The sequence shown here is derived from an EMBL/GenBank/DDBJ whole genome shotgun (WGS) entry which is preliminary data.</text>
</comment>
<evidence type="ECO:0000256" key="2">
    <source>
        <dbReference type="ARBA" id="ARBA00022741"/>
    </source>
</evidence>
<dbReference type="SUPFAM" id="SSF52540">
    <property type="entry name" value="P-loop containing nucleoside triphosphate hydrolases"/>
    <property type="match status" value="1"/>
</dbReference>
<comment type="similarity">
    <text evidence="1">Belongs to the GSP E family.</text>
</comment>
<accession>A0A3M8TJR9</accession>
<sequence>MSAISEANFVDLYLGDGFADVKGLPGQPTRVPAPQEWGVEIDQLRERCQEHFNKTQEPEFSLIFDGAVYRVTQLQDLHAQSLFVLSRSVVQILPLDDLGLPDELHRSLFDPGIRGLIFICGEMGSGKTSSAASMVAARLEKLGGMGLTVEDPPEPLLHGEHGLGRCIQIPVSRRQGGYEEALIRALRTRAEILMVGEVRDTPTAAQVVQASINGHFIICTGHAGSATKGIERLASLAQPLIPNAKDLLAQGLIAVIHQVLIRDASGFKRLKLQCLSLVGLDASGIREKIRAGQLQMLEQDIANQSSRSLWNDQ</sequence>
<dbReference type="Pfam" id="PF00437">
    <property type="entry name" value="T2SSE"/>
    <property type="match status" value="1"/>
</dbReference>
<reference evidence="5 6" key="1">
    <citation type="submission" date="2018-10" db="EMBL/GenBank/DDBJ databases">
        <title>An outbreak of IMP-63 producing strain in France.</title>
        <authorList>
            <person name="Bour M."/>
            <person name="Liapis E."/>
            <person name="Plesiat P."/>
        </authorList>
    </citation>
    <scope>NUCLEOTIDE SEQUENCE [LARGE SCALE GENOMIC DNA]</scope>
    <source>
        <strain evidence="5 6">12917</strain>
    </source>
</reference>
<gene>
    <name evidence="5" type="ORF">EFK07_03675</name>
</gene>
<evidence type="ECO:0000256" key="1">
    <source>
        <dbReference type="ARBA" id="ARBA00006611"/>
    </source>
</evidence>
<dbReference type="InterPro" id="IPR001482">
    <property type="entry name" value="T2SS/T4SS_dom"/>
</dbReference>
<evidence type="ECO:0000259" key="4">
    <source>
        <dbReference type="Pfam" id="PF00437"/>
    </source>
</evidence>
<organism evidence="5 6">
    <name type="scientific">Pseudomonas putida</name>
    <name type="common">Arthrobacter siderocapsulatus</name>
    <dbReference type="NCBI Taxonomy" id="303"/>
    <lineage>
        <taxon>Bacteria</taxon>
        <taxon>Pseudomonadati</taxon>
        <taxon>Pseudomonadota</taxon>
        <taxon>Gammaproteobacteria</taxon>
        <taxon>Pseudomonadales</taxon>
        <taxon>Pseudomonadaceae</taxon>
        <taxon>Pseudomonas</taxon>
    </lineage>
</organism>
<dbReference type="EMBL" id="RJAI01000003">
    <property type="protein sequence ID" value="RNF93781.1"/>
    <property type="molecule type" value="Genomic_DNA"/>
</dbReference>
<dbReference type="OrthoDB" id="5442742at2"/>
<protein>
    <submittedName>
        <fullName evidence="5">Twitching motility protein PilT</fullName>
    </submittedName>
</protein>
<feature type="domain" description="Bacterial type II secretion system protein E" evidence="4">
    <location>
        <begin position="113"/>
        <end position="264"/>
    </location>
</feature>
<dbReference type="PANTHER" id="PTHR30258:SF3">
    <property type="entry name" value="SLL1921 PROTEIN"/>
    <property type="match status" value="1"/>
</dbReference>
<evidence type="ECO:0000256" key="3">
    <source>
        <dbReference type="ARBA" id="ARBA00022840"/>
    </source>
</evidence>
<dbReference type="GO" id="GO:0005886">
    <property type="term" value="C:plasma membrane"/>
    <property type="evidence" value="ECO:0007669"/>
    <property type="project" value="TreeGrafter"/>
</dbReference>
<name>A0A3M8TJR9_PSEPU</name>
<keyword evidence="2" id="KW-0547">Nucleotide-binding</keyword>
<dbReference type="GO" id="GO:0005524">
    <property type="term" value="F:ATP binding"/>
    <property type="evidence" value="ECO:0007669"/>
    <property type="project" value="UniProtKB-KW"/>
</dbReference>
<evidence type="ECO:0000313" key="5">
    <source>
        <dbReference type="EMBL" id="RNF93781.1"/>
    </source>
</evidence>
<evidence type="ECO:0000313" key="6">
    <source>
        <dbReference type="Proteomes" id="UP000278162"/>
    </source>
</evidence>